<evidence type="ECO:0000256" key="1">
    <source>
        <dbReference type="SAM" id="SignalP"/>
    </source>
</evidence>
<comment type="caution">
    <text evidence="2">The sequence shown here is derived from an EMBL/GenBank/DDBJ whole genome shotgun (WGS) entry which is preliminary data.</text>
</comment>
<feature type="chain" id="PRO_5012967349" description="Lipocalin-like domain-containing protein" evidence="1">
    <location>
        <begin position="20"/>
        <end position="163"/>
    </location>
</feature>
<evidence type="ECO:0000313" key="3">
    <source>
        <dbReference type="Proteomes" id="UP000216339"/>
    </source>
</evidence>
<dbReference type="Proteomes" id="UP000216339">
    <property type="component" value="Unassembled WGS sequence"/>
</dbReference>
<organism evidence="2 3">
    <name type="scientific">Rubrivirga marina</name>
    <dbReference type="NCBI Taxonomy" id="1196024"/>
    <lineage>
        <taxon>Bacteria</taxon>
        <taxon>Pseudomonadati</taxon>
        <taxon>Rhodothermota</taxon>
        <taxon>Rhodothermia</taxon>
        <taxon>Rhodothermales</taxon>
        <taxon>Rubricoccaceae</taxon>
        <taxon>Rubrivirga</taxon>
    </lineage>
</organism>
<dbReference type="AlphaFoldDB" id="A0A271IZF9"/>
<sequence length="163" mass="17363">MSPLSGRPLVVALAVLLLAGCDTFTTTGSGGAALMSRLDGVWTRTVTTERVRSDGSVTAEGTPRVDAYEVGRVIECNRTTIENAGEDDRVAVAYDPANPRGFRDCSVITADGDASRLIFIGEGANIVDDVVATIEEDSASRQVWAFYAFDGADAVRTLWTLTR</sequence>
<gene>
    <name evidence="2" type="ORF">BSZ37_06920</name>
</gene>
<keyword evidence="1" id="KW-0732">Signal</keyword>
<dbReference type="OrthoDB" id="9832280at2"/>
<accession>A0A271IZF9</accession>
<feature type="signal peptide" evidence="1">
    <location>
        <begin position="1"/>
        <end position="19"/>
    </location>
</feature>
<proteinExistence type="predicted"/>
<reference evidence="2 3" key="1">
    <citation type="submission" date="2016-11" db="EMBL/GenBank/DDBJ databases">
        <title>Study of marine rhodopsin-containing bacteria.</title>
        <authorList>
            <person name="Yoshizawa S."/>
            <person name="Kumagai Y."/>
            <person name="Kogure K."/>
        </authorList>
    </citation>
    <scope>NUCLEOTIDE SEQUENCE [LARGE SCALE GENOMIC DNA]</scope>
    <source>
        <strain evidence="2 3">SAORIC-28</strain>
    </source>
</reference>
<keyword evidence="3" id="KW-1185">Reference proteome</keyword>
<name>A0A271IZF9_9BACT</name>
<dbReference type="PROSITE" id="PS51257">
    <property type="entry name" value="PROKAR_LIPOPROTEIN"/>
    <property type="match status" value="1"/>
</dbReference>
<dbReference type="EMBL" id="MQWD01000001">
    <property type="protein sequence ID" value="PAP76194.1"/>
    <property type="molecule type" value="Genomic_DNA"/>
</dbReference>
<evidence type="ECO:0008006" key="4">
    <source>
        <dbReference type="Google" id="ProtNLM"/>
    </source>
</evidence>
<dbReference type="RefSeq" id="WP_095509840.1">
    <property type="nucleotide sequence ID" value="NZ_MQWD01000001.1"/>
</dbReference>
<evidence type="ECO:0000313" key="2">
    <source>
        <dbReference type="EMBL" id="PAP76194.1"/>
    </source>
</evidence>
<protein>
    <recommendedName>
        <fullName evidence="4">Lipocalin-like domain-containing protein</fullName>
    </recommendedName>
</protein>